<reference evidence="1 2" key="1">
    <citation type="submission" date="2016-04" db="EMBL/GenBank/DDBJ databases">
        <title>Complete genome sequence of Fictibacillus phosphorivorans G25-29, a strain toxic to nematodes.</title>
        <authorList>
            <person name="Zheng Z."/>
        </authorList>
    </citation>
    <scope>NUCLEOTIDE SEQUENCE [LARGE SCALE GENOMIC DNA]</scope>
    <source>
        <strain evidence="1 2">G25-29</strain>
    </source>
</reference>
<dbReference type="KEGG" id="fpn:ABE65_002910"/>
<proteinExistence type="predicted"/>
<dbReference type="STRING" id="1221500.ABE65_002910"/>
<accession>A0A160IJB6</accession>
<evidence type="ECO:0000313" key="2">
    <source>
        <dbReference type="Proteomes" id="UP000076623"/>
    </source>
</evidence>
<sequence length="273" mass="32041">MAIEAKFKKHKRFLETIEIAKYNVAIHDSFYKFCVYNKFGKAKGYLALETNGTECRRDEAIDPYYLFLKFNSYLTGIVYQGREEMNKPTAVFKDTIHLLEKVKPFVQSNSIHVNNAVSKITNLDNGFLRFKTLHDDALKLYDEVIKLGVLEKSSVDKVDFLMNEFSIQQYKNLYLQLSMKVDFTALTQELKNYNSGGKDKKNIKKALDIFSFLSGKKYIDDIYENLKQFEVDEQGNKRVFYDQSNNWEEKFIENSNKRSDKDFEIEALSMLRN</sequence>
<evidence type="ECO:0000313" key="1">
    <source>
        <dbReference type="EMBL" id="ANC75837.1"/>
    </source>
</evidence>
<dbReference type="EMBL" id="CP015378">
    <property type="protein sequence ID" value="ANC75837.1"/>
    <property type="molecule type" value="Genomic_DNA"/>
</dbReference>
<dbReference type="Proteomes" id="UP000076623">
    <property type="component" value="Chromosome"/>
</dbReference>
<dbReference type="RefSeq" id="WP_066391210.1">
    <property type="nucleotide sequence ID" value="NZ_CP015378.1"/>
</dbReference>
<gene>
    <name evidence="1" type="ORF">ABE65_002910</name>
</gene>
<protein>
    <submittedName>
        <fullName evidence="1">Uncharacterized protein</fullName>
    </submittedName>
</protein>
<keyword evidence="2" id="KW-1185">Reference proteome</keyword>
<dbReference type="AlphaFoldDB" id="A0A160IJB6"/>
<name>A0A160IJB6_9BACL</name>
<organism evidence="1 2">
    <name type="scientific">Fictibacillus phosphorivorans</name>
    <dbReference type="NCBI Taxonomy" id="1221500"/>
    <lineage>
        <taxon>Bacteria</taxon>
        <taxon>Bacillati</taxon>
        <taxon>Bacillota</taxon>
        <taxon>Bacilli</taxon>
        <taxon>Bacillales</taxon>
        <taxon>Fictibacillaceae</taxon>
        <taxon>Fictibacillus</taxon>
    </lineage>
</organism>